<dbReference type="NCBIfam" id="TIGR02210">
    <property type="entry name" value="rodA_shape"/>
    <property type="match status" value="1"/>
</dbReference>
<gene>
    <name evidence="11" type="primary">rodA</name>
    <name evidence="12" type="ORF">DBY38_08335</name>
    <name evidence="13" type="ORF">SAMN04487885_103104</name>
</gene>
<dbReference type="GO" id="GO:0005886">
    <property type="term" value="C:plasma membrane"/>
    <property type="evidence" value="ECO:0007669"/>
    <property type="project" value="UniProtKB-SubCell"/>
</dbReference>
<dbReference type="eggNOG" id="COG0772">
    <property type="taxonomic scope" value="Bacteria"/>
</dbReference>
<evidence type="ECO:0000313" key="15">
    <source>
        <dbReference type="Proteomes" id="UP000246114"/>
    </source>
</evidence>
<dbReference type="RefSeq" id="WP_027638603.1">
    <property type="nucleotide sequence ID" value="NZ_BAAACD010000003.1"/>
</dbReference>
<dbReference type="GO" id="GO:0032153">
    <property type="term" value="C:cell division site"/>
    <property type="evidence" value="ECO:0007669"/>
    <property type="project" value="TreeGrafter"/>
</dbReference>
<evidence type="ECO:0000256" key="9">
    <source>
        <dbReference type="ARBA" id="ARBA00023136"/>
    </source>
</evidence>
<reference evidence="12 15" key="2">
    <citation type="submission" date="2018-03" db="EMBL/GenBank/DDBJ databases">
        <title>The uncultured portion of the human microbiome is neutrally assembled.</title>
        <authorList>
            <person name="Jeraldo P."/>
            <person name="Boardman L."/>
            <person name="White B.A."/>
            <person name="Nelson H."/>
            <person name="Goldenfeld N."/>
            <person name="Chia N."/>
        </authorList>
    </citation>
    <scope>NUCLEOTIDE SEQUENCE [LARGE SCALE GENOMIC DNA]</scope>
    <source>
        <strain evidence="12">CIM:MAG 903</strain>
    </source>
</reference>
<evidence type="ECO:0000313" key="12">
    <source>
        <dbReference type="EMBL" id="PWL53165.1"/>
    </source>
</evidence>
<dbReference type="EMBL" id="QAMZ01000041">
    <property type="protein sequence ID" value="PWL53165.1"/>
    <property type="molecule type" value="Genomic_DNA"/>
</dbReference>
<dbReference type="AlphaFoldDB" id="A0A1I2JY14"/>
<feature type="transmembrane region" description="Helical" evidence="11">
    <location>
        <begin position="159"/>
        <end position="179"/>
    </location>
</feature>
<dbReference type="InterPro" id="IPR011923">
    <property type="entry name" value="RodA/MrdB"/>
</dbReference>
<comment type="similarity">
    <text evidence="11">Belongs to the SEDS family. MrdB/RodA subfamily.</text>
</comment>
<evidence type="ECO:0000256" key="2">
    <source>
        <dbReference type="ARBA" id="ARBA00022475"/>
    </source>
</evidence>
<dbReference type="PROSITE" id="PS00428">
    <property type="entry name" value="FTSW_RODA_SPOVE"/>
    <property type="match status" value="1"/>
</dbReference>
<keyword evidence="5 11" id="KW-0812">Transmembrane</keyword>
<dbReference type="GO" id="GO:0009252">
    <property type="term" value="P:peptidoglycan biosynthetic process"/>
    <property type="evidence" value="ECO:0007669"/>
    <property type="project" value="UniProtKB-UniRule"/>
</dbReference>
<dbReference type="HAMAP" id="MF_02079">
    <property type="entry name" value="PGT_RodA"/>
    <property type="match status" value="1"/>
</dbReference>
<evidence type="ECO:0000256" key="10">
    <source>
        <dbReference type="ARBA" id="ARBA00023316"/>
    </source>
</evidence>
<evidence type="ECO:0000256" key="4">
    <source>
        <dbReference type="ARBA" id="ARBA00022679"/>
    </source>
</evidence>
<feature type="transmembrane region" description="Helical" evidence="11">
    <location>
        <begin position="135"/>
        <end position="153"/>
    </location>
</feature>
<dbReference type="OrthoDB" id="9812661at2"/>
<keyword evidence="14" id="KW-1185">Reference proteome</keyword>
<dbReference type="GO" id="GO:0015648">
    <property type="term" value="F:lipid-linked peptidoglycan transporter activity"/>
    <property type="evidence" value="ECO:0007669"/>
    <property type="project" value="TreeGrafter"/>
</dbReference>
<comment type="catalytic activity">
    <reaction evidence="11">
        <text>[GlcNAc-(1-&gt;4)-Mur2Ac(oyl-L-Ala-gamma-D-Glu-L-Lys-D-Ala-D-Ala)](n)-di-trans,octa-cis-undecaprenyl diphosphate + beta-D-GlcNAc-(1-&gt;4)-Mur2Ac(oyl-L-Ala-gamma-D-Glu-L-Lys-D-Ala-D-Ala)-di-trans,octa-cis-undecaprenyl diphosphate = [GlcNAc-(1-&gt;4)-Mur2Ac(oyl-L-Ala-gamma-D-Glu-L-Lys-D-Ala-D-Ala)](n+1)-di-trans,octa-cis-undecaprenyl diphosphate + di-trans,octa-cis-undecaprenyl diphosphate + H(+)</text>
        <dbReference type="Rhea" id="RHEA:23708"/>
        <dbReference type="Rhea" id="RHEA-COMP:9602"/>
        <dbReference type="Rhea" id="RHEA-COMP:9603"/>
        <dbReference type="ChEBI" id="CHEBI:15378"/>
        <dbReference type="ChEBI" id="CHEBI:58405"/>
        <dbReference type="ChEBI" id="CHEBI:60033"/>
        <dbReference type="ChEBI" id="CHEBI:78435"/>
        <dbReference type="EC" id="2.4.99.28"/>
    </reaction>
</comment>
<dbReference type="GO" id="GO:0008955">
    <property type="term" value="F:peptidoglycan glycosyltransferase activity"/>
    <property type="evidence" value="ECO:0007669"/>
    <property type="project" value="UniProtKB-UniRule"/>
</dbReference>
<feature type="transmembrane region" description="Helical" evidence="11">
    <location>
        <begin position="186"/>
        <end position="206"/>
    </location>
</feature>
<feature type="transmembrane region" description="Helical" evidence="11">
    <location>
        <begin position="271"/>
        <end position="288"/>
    </location>
</feature>
<dbReference type="InterPro" id="IPR018365">
    <property type="entry name" value="Cell_cycle_FtsW-rel_CS"/>
</dbReference>
<dbReference type="GeneID" id="90545322"/>
<feature type="transmembrane region" description="Helical" evidence="11">
    <location>
        <begin position="338"/>
        <end position="358"/>
    </location>
</feature>
<evidence type="ECO:0000313" key="14">
    <source>
        <dbReference type="Proteomes" id="UP000182135"/>
    </source>
</evidence>
<evidence type="ECO:0000256" key="1">
    <source>
        <dbReference type="ARBA" id="ARBA00004141"/>
    </source>
</evidence>
<keyword evidence="6 11" id="KW-0133">Cell shape</keyword>
<name>A0A1I2JY14_9CLOT</name>
<proteinExistence type="inferred from homology"/>
<comment type="function">
    <text evidence="11">Peptidoglycan polymerase that is essential for cell wall elongation.</text>
</comment>
<dbReference type="STRING" id="1529.SAMN04487885_103104"/>
<dbReference type="Proteomes" id="UP000182135">
    <property type="component" value="Unassembled WGS sequence"/>
</dbReference>
<comment type="subcellular location">
    <subcellularLocation>
        <location evidence="11">Cell membrane</location>
        <topology evidence="11">Multi-pass membrane protein</topology>
    </subcellularLocation>
    <subcellularLocation>
        <location evidence="1">Membrane</location>
        <topology evidence="1">Multi-pass membrane protein</topology>
    </subcellularLocation>
</comment>
<accession>A0A1I2JY14</accession>
<keyword evidence="8 11" id="KW-1133">Transmembrane helix</keyword>
<dbReference type="EC" id="2.4.99.28" evidence="11"/>
<dbReference type="PANTHER" id="PTHR30474">
    <property type="entry name" value="CELL CYCLE PROTEIN"/>
    <property type="match status" value="1"/>
</dbReference>
<evidence type="ECO:0000256" key="8">
    <source>
        <dbReference type="ARBA" id="ARBA00022989"/>
    </source>
</evidence>
<dbReference type="EMBL" id="FOOE01000003">
    <property type="protein sequence ID" value="SFF57907.1"/>
    <property type="molecule type" value="Genomic_DNA"/>
</dbReference>
<dbReference type="UniPathway" id="UPA00219"/>
<keyword evidence="10 11" id="KW-0961">Cell wall biogenesis/degradation</keyword>
<evidence type="ECO:0000256" key="5">
    <source>
        <dbReference type="ARBA" id="ARBA00022692"/>
    </source>
</evidence>
<evidence type="ECO:0000256" key="11">
    <source>
        <dbReference type="HAMAP-Rule" id="MF_02079"/>
    </source>
</evidence>
<evidence type="ECO:0000256" key="7">
    <source>
        <dbReference type="ARBA" id="ARBA00022984"/>
    </source>
</evidence>
<feature type="transmembrane region" description="Helical" evidence="11">
    <location>
        <begin position="74"/>
        <end position="92"/>
    </location>
</feature>
<feature type="transmembrane region" description="Helical" evidence="11">
    <location>
        <begin position="300"/>
        <end position="318"/>
    </location>
</feature>
<dbReference type="GO" id="GO:0071555">
    <property type="term" value="P:cell wall organization"/>
    <property type="evidence" value="ECO:0007669"/>
    <property type="project" value="UniProtKB-KW"/>
</dbReference>
<keyword evidence="2 11" id="KW-1003">Cell membrane</keyword>
<evidence type="ECO:0000256" key="6">
    <source>
        <dbReference type="ARBA" id="ARBA00022960"/>
    </source>
</evidence>
<dbReference type="GO" id="GO:0051301">
    <property type="term" value="P:cell division"/>
    <property type="evidence" value="ECO:0007669"/>
    <property type="project" value="InterPro"/>
</dbReference>
<feature type="transmembrane region" description="Helical" evidence="11">
    <location>
        <begin position="47"/>
        <end position="68"/>
    </location>
</feature>
<dbReference type="Pfam" id="PF01098">
    <property type="entry name" value="FTSW_RODA_SPOVE"/>
    <property type="match status" value="1"/>
</dbReference>
<sequence>MFNNFKLDSKLIRELDFGILIASIMIMLYGILNIYTATGVRDAEKQFIWLILGLIAIYFILLVDYKIIENYVPIIYWISVLLLVYTEFKGVTINGATGWIKFGPIGFQPAELAKISITLMLAKKLDDMDCKINDVRNFLILCVYALVPMLLIVKQPDMGMTMVCFFTVLGIVFLAGLNIKIIIGGLMSLTIVVALVWNSPIMKNYWKNRLTLFLNPAADPLGGGRQLIQSMIAIGSGGVLGSGLSHGTSYSAQFVPEKQTDFIFAVLGEQWGLIGALLLLVLYGIFIYKAINIGKTSKDIFGRIVCGGIIASWLFSILQNIGMTIGIMPITGITLPLMSYGGSSALINFISIGLILNIGMRRKKINF</sequence>
<protein>
    <recommendedName>
        <fullName evidence="11">Peptidoglycan glycosyltransferase RodA</fullName>
        <shortName evidence="11">PGT</shortName>
        <ecNumber evidence="11">2.4.99.28</ecNumber>
    </recommendedName>
    <alternativeName>
        <fullName evidence="11">Cell elongation protein RodA</fullName>
    </alternativeName>
    <alternativeName>
        <fullName evidence="11">Cell wall polymerase</fullName>
    </alternativeName>
    <alternativeName>
        <fullName evidence="11">Peptidoglycan polymerase</fullName>
        <shortName evidence="11">PG polymerase</shortName>
    </alternativeName>
</protein>
<dbReference type="InterPro" id="IPR001182">
    <property type="entry name" value="FtsW/RodA"/>
</dbReference>
<keyword evidence="4 11" id="KW-0808">Transferase</keyword>
<keyword evidence="9 11" id="KW-0472">Membrane</keyword>
<dbReference type="PANTHER" id="PTHR30474:SF1">
    <property type="entry name" value="PEPTIDOGLYCAN GLYCOSYLTRANSFERASE MRDB"/>
    <property type="match status" value="1"/>
</dbReference>
<evidence type="ECO:0000313" key="13">
    <source>
        <dbReference type="EMBL" id="SFF57907.1"/>
    </source>
</evidence>
<reference evidence="13 14" key="1">
    <citation type="submission" date="2016-10" db="EMBL/GenBank/DDBJ databases">
        <authorList>
            <person name="de Groot N.N."/>
        </authorList>
    </citation>
    <scope>NUCLEOTIDE SEQUENCE [LARGE SCALE GENOMIC DNA]</scope>
    <source>
        <strain evidence="13 14">NLAE-zl-G419</strain>
    </source>
</reference>
<dbReference type="GO" id="GO:0008360">
    <property type="term" value="P:regulation of cell shape"/>
    <property type="evidence" value="ECO:0007669"/>
    <property type="project" value="UniProtKB-KW"/>
</dbReference>
<organism evidence="13 14">
    <name type="scientific">Clostridium cadaveris</name>
    <dbReference type="NCBI Taxonomy" id="1529"/>
    <lineage>
        <taxon>Bacteria</taxon>
        <taxon>Bacillati</taxon>
        <taxon>Bacillota</taxon>
        <taxon>Clostridia</taxon>
        <taxon>Eubacteriales</taxon>
        <taxon>Clostridiaceae</taxon>
        <taxon>Clostridium</taxon>
    </lineage>
</organism>
<dbReference type="Proteomes" id="UP000246114">
    <property type="component" value="Unassembled WGS sequence"/>
</dbReference>
<feature type="transmembrane region" description="Helical" evidence="11">
    <location>
        <begin position="17"/>
        <end position="35"/>
    </location>
</feature>
<comment type="pathway">
    <text evidence="11">Cell wall biogenesis; peptidoglycan biosynthesis.</text>
</comment>
<keyword evidence="3 11" id="KW-0328">Glycosyltransferase</keyword>
<keyword evidence="7 11" id="KW-0573">Peptidoglycan synthesis</keyword>
<evidence type="ECO:0000256" key="3">
    <source>
        <dbReference type="ARBA" id="ARBA00022676"/>
    </source>
</evidence>